<reference evidence="4" key="3">
    <citation type="submission" date="2025-09" db="UniProtKB">
        <authorList>
            <consortium name="Ensembl"/>
        </authorList>
    </citation>
    <scope>IDENTIFICATION</scope>
</reference>
<dbReference type="InterPro" id="IPR016186">
    <property type="entry name" value="C-type_lectin-like/link_sf"/>
</dbReference>
<accession>A0AAX7ULS2</accession>
<dbReference type="Pfam" id="PF00059">
    <property type="entry name" value="Lectin_C"/>
    <property type="match status" value="2"/>
</dbReference>
<evidence type="ECO:0000259" key="3">
    <source>
        <dbReference type="PROSITE" id="PS50041"/>
    </source>
</evidence>
<name>A0AAX7ULS2_ASTCA</name>
<dbReference type="AlphaFoldDB" id="A0AAX7ULS2"/>
<evidence type="ECO:0000313" key="5">
    <source>
        <dbReference type="Proteomes" id="UP000265100"/>
    </source>
</evidence>
<dbReference type="InterPro" id="IPR016187">
    <property type="entry name" value="CTDL_fold"/>
</dbReference>
<dbReference type="PROSITE" id="PS50041">
    <property type="entry name" value="C_TYPE_LECTIN_2"/>
    <property type="match status" value="2"/>
</dbReference>
<protein>
    <recommendedName>
        <fullName evidence="3">C-type lectin domain-containing protein</fullName>
    </recommendedName>
</protein>
<dbReference type="PANTHER" id="PTHR45784:SF3">
    <property type="entry name" value="C-TYPE LECTIN DOMAIN FAMILY 4 MEMBER K-LIKE-RELATED"/>
    <property type="match status" value="1"/>
</dbReference>
<dbReference type="SMART" id="SM00034">
    <property type="entry name" value="CLECT"/>
    <property type="match status" value="2"/>
</dbReference>
<evidence type="ECO:0000256" key="1">
    <source>
        <dbReference type="SAM" id="MobiDB-lite"/>
    </source>
</evidence>
<feature type="domain" description="C-type lectin" evidence="3">
    <location>
        <begin position="14"/>
        <end position="130"/>
    </location>
</feature>
<feature type="signal peptide" evidence="2">
    <location>
        <begin position="1"/>
        <end position="20"/>
    </location>
</feature>
<feature type="region of interest" description="Disordered" evidence="1">
    <location>
        <begin position="284"/>
        <end position="307"/>
    </location>
</feature>
<keyword evidence="2" id="KW-0732">Signal</keyword>
<keyword evidence="5" id="KW-1185">Reference proteome</keyword>
<feature type="chain" id="PRO_5044219504" description="C-type lectin domain-containing protein" evidence="2">
    <location>
        <begin position="21"/>
        <end position="307"/>
    </location>
</feature>
<reference evidence="4" key="2">
    <citation type="submission" date="2025-08" db="UniProtKB">
        <authorList>
            <consortium name="Ensembl"/>
        </authorList>
    </citation>
    <scope>IDENTIFICATION</scope>
</reference>
<dbReference type="Gene3D" id="3.10.100.10">
    <property type="entry name" value="Mannose-Binding Protein A, subunit A"/>
    <property type="match status" value="2"/>
</dbReference>
<sequence length="307" mass="33902">MKRCGLILLLLSGYVMVCHLQSDQLVRQLHLVDLQKSWNDAQQYCRDEYIDLAIVNSSALIQEAQKRAGSTKAWIGLSKDWTWSQTGPVQSSWFNMWSPGQPGTDECVIITGSGSWFTRPCSATYYFVCYDAATNKRILVKNSMTWSDAQSHCRQTYTDLSTITNTQDNSQVASMMPSYYQAWIGLYRKYWTWSNSSTASNLPWGPGQPDDSVNCATIVGSTGSFNSHNCSDQRPFLCSRGESVLCVSAQSGPPGLIGLFFLCRCQTFSLEISEGSAEGGICRPERPHSARIHPAAGEGEAGGARSH</sequence>
<dbReference type="SUPFAM" id="SSF56436">
    <property type="entry name" value="C-type lectin-like"/>
    <property type="match status" value="2"/>
</dbReference>
<reference evidence="4" key="1">
    <citation type="submission" date="2018-05" db="EMBL/GenBank/DDBJ databases">
        <authorList>
            <person name="Datahose"/>
        </authorList>
    </citation>
    <scope>NUCLEOTIDE SEQUENCE</scope>
</reference>
<dbReference type="InterPro" id="IPR001304">
    <property type="entry name" value="C-type_lectin-like"/>
</dbReference>
<dbReference type="Ensembl" id="ENSACLT00000092833.1">
    <property type="protein sequence ID" value="ENSACLP00000069717.1"/>
    <property type="gene ID" value="ENSACLG00000034122.1"/>
</dbReference>
<dbReference type="PANTHER" id="PTHR45784">
    <property type="entry name" value="C-TYPE LECTIN DOMAIN FAMILY 20 MEMBER A-RELATED"/>
    <property type="match status" value="1"/>
</dbReference>
<evidence type="ECO:0000313" key="4">
    <source>
        <dbReference type="Ensembl" id="ENSACLP00000069717.1"/>
    </source>
</evidence>
<proteinExistence type="predicted"/>
<dbReference type="Proteomes" id="UP000265100">
    <property type="component" value="Chromosome 11"/>
</dbReference>
<evidence type="ECO:0000256" key="2">
    <source>
        <dbReference type="SAM" id="SignalP"/>
    </source>
</evidence>
<dbReference type="GeneTree" id="ENSGT01100000263473"/>
<feature type="domain" description="C-type lectin" evidence="3">
    <location>
        <begin position="125"/>
        <end position="239"/>
    </location>
</feature>
<organism evidence="4 5">
    <name type="scientific">Astatotilapia calliptera</name>
    <name type="common">Eastern happy</name>
    <name type="synonym">Chromis callipterus</name>
    <dbReference type="NCBI Taxonomy" id="8154"/>
    <lineage>
        <taxon>Eukaryota</taxon>
        <taxon>Metazoa</taxon>
        <taxon>Chordata</taxon>
        <taxon>Craniata</taxon>
        <taxon>Vertebrata</taxon>
        <taxon>Euteleostomi</taxon>
        <taxon>Actinopterygii</taxon>
        <taxon>Neopterygii</taxon>
        <taxon>Teleostei</taxon>
        <taxon>Neoteleostei</taxon>
        <taxon>Acanthomorphata</taxon>
        <taxon>Ovalentaria</taxon>
        <taxon>Cichlomorphae</taxon>
        <taxon>Cichliformes</taxon>
        <taxon>Cichlidae</taxon>
        <taxon>African cichlids</taxon>
        <taxon>Pseudocrenilabrinae</taxon>
        <taxon>Haplochromini</taxon>
        <taxon>Astatotilapia</taxon>
    </lineage>
</organism>